<dbReference type="OrthoDB" id="341421at2759"/>
<evidence type="ECO:0000313" key="2">
    <source>
        <dbReference type="Proteomes" id="UP000291116"/>
    </source>
</evidence>
<keyword evidence="2" id="KW-1185">Reference proteome</keyword>
<protein>
    <submittedName>
        <fullName evidence="1">Uncharacterized protein</fullName>
    </submittedName>
</protein>
<dbReference type="Proteomes" id="UP000291116">
    <property type="component" value="Unassembled WGS sequence"/>
</dbReference>
<reference evidence="1 2" key="1">
    <citation type="submission" date="2019-01" db="EMBL/GenBank/DDBJ databases">
        <authorList>
            <person name="Ferrante I. M."/>
        </authorList>
    </citation>
    <scope>NUCLEOTIDE SEQUENCE [LARGE SCALE GENOMIC DNA]</scope>
    <source>
        <strain evidence="1 2">B856</strain>
    </source>
</reference>
<organism evidence="1 2">
    <name type="scientific">Pseudo-nitzschia multistriata</name>
    <dbReference type="NCBI Taxonomy" id="183589"/>
    <lineage>
        <taxon>Eukaryota</taxon>
        <taxon>Sar</taxon>
        <taxon>Stramenopiles</taxon>
        <taxon>Ochrophyta</taxon>
        <taxon>Bacillariophyta</taxon>
        <taxon>Bacillariophyceae</taxon>
        <taxon>Bacillariophycidae</taxon>
        <taxon>Bacillariales</taxon>
        <taxon>Bacillariaceae</taxon>
        <taxon>Pseudo-nitzschia</taxon>
    </lineage>
</organism>
<proteinExistence type="predicted"/>
<sequence>MEAQKYQIITYLQQDDGYSECVTDGDLLALRFKRLKRKALLSIVNRYEDWVVSFPALDRSMNSNGKLQISVDSGVSQIISTCRLLALSHHDYDGDAHDVLEAAVQEMESNHDKDTHDKGLLLKSGSDGLEYRALVWVWRLAAYSLNQYCGAYEDWVCSKAEHSEMEELEKYSKEWYAAYVRYQEIVTLETLKEFAQQSQLAYTKKEHYDSEADEFFFRSTLCPVDTPGLKNLIYE</sequence>
<evidence type="ECO:0000313" key="1">
    <source>
        <dbReference type="EMBL" id="VEU41440.1"/>
    </source>
</evidence>
<dbReference type="AlphaFoldDB" id="A0A448ZHB7"/>
<dbReference type="EMBL" id="CAACVS010000353">
    <property type="protein sequence ID" value="VEU41440.1"/>
    <property type="molecule type" value="Genomic_DNA"/>
</dbReference>
<gene>
    <name evidence="1" type="ORF">PSNMU_V1.4_AUG-EV-PASAV3_0083600</name>
</gene>
<accession>A0A448ZHB7</accession>
<name>A0A448ZHB7_9STRA</name>